<evidence type="ECO:0000313" key="3">
    <source>
        <dbReference type="EMBL" id="XAG20826.1"/>
    </source>
</evidence>
<dbReference type="InterPro" id="IPR050168">
    <property type="entry name" value="AAA_ATPase_domain"/>
</dbReference>
<dbReference type="EMBL" id="CP095338">
    <property type="protein sequence ID" value="XAG20826.1"/>
    <property type="molecule type" value="Genomic_DNA"/>
</dbReference>
<reference evidence="3" key="1">
    <citation type="submission" date="2022-03" db="EMBL/GenBank/DDBJ databases">
        <title>Sea Food Isolates.</title>
        <authorList>
            <person name="Li c."/>
        </authorList>
    </citation>
    <scope>NUCLEOTIDE SEQUENCE</scope>
    <source>
        <strain evidence="3">19PA01SH03</strain>
    </source>
</reference>
<sequence>MFKIQHLCSHKGLKMKYARELSKIIEGGVLGKINQVKAYTEFLADKLESDGEHKIAKRLRTSMSDSLLASGYNLASAQPARQLRAPVDKDSHMALADITYPGSNHSGMAVLDATTKAQVDEFISFVLKAEKLADAGLSSAPSLLLYGPPGCGKTLLAHNVAAQLELPLFTARCDSLVSSLLGSTSKNIRSLFDFASQQPCVLFLDEFDALAKARDDQHELGELKRVVVSLLQNIDALPKDTIIIAATNHEQLLDPAVWRRFELRIKLNAPDSVTREQIYRNELAEFSPSKLQKTVEHSVGLSGAIIAQICVAAKRKAILNDENQTTEQELLYRIAMVRYSNVIESEKEATDKLVELKNLNSELFTVRLLSKIFGMSTGKISNLLNRDENEQ</sequence>
<protein>
    <submittedName>
        <fullName evidence="3">ATP-binding protein</fullName>
    </submittedName>
</protein>
<dbReference type="InterPro" id="IPR003593">
    <property type="entry name" value="AAA+_ATPase"/>
</dbReference>
<gene>
    <name evidence="3" type="ORF">MRN70_11050</name>
</gene>
<accession>A0AAU6SLE3</accession>
<dbReference type="PROSITE" id="PS00674">
    <property type="entry name" value="AAA"/>
    <property type="match status" value="1"/>
</dbReference>
<dbReference type="CDD" id="cd19481">
    <property type="entry name" value="RecA-like_protease"/>
    <property type="match status" value="1"/>
</dbReference>
<dbReference type="SUPFAM" id="SSF52540">
    <property type="entry name" value="P-loop containing nucleoside triphosphate hydrolases"/>
    <property type="match status" value="1"/>
</dbReference>
<dbReference type="Pfam" id="PF00004">
    <property type="entry name" value="AAA"/>
    <property type="match status" value="1"/>
</dbReference>
<dbReference type="SMART" id="SM00382">
    <property type="entry name" value="AAA"/>
    <property type="match status" value="1"/>
</dbReference>
<keyword evidence="1" id="KW-0547">Nucleotide-binding</keyword>
<dbReference type="InterPro" id="IPR027417">
    <property type="entry name" value="P-loop_NTPase"/>
</dbReference>
<dbReference type="GO" id="GO:0005524">
    <property type="term" value="F:ATP binding"/>
    <property type="evidence" value="ECO:0007669"/>
    <property type="project" value="UniProtKB-KW"/>
</dbReference>
<dbReference type="Gene3D" id="1.10.8.60">
    <property type="match status" value="1"/>
</dbReference>
<dbReference type="AlphaFoldDB" id="A0AAU6SLE3"/>
<dbReference type="InterPro" id="IPR003960">
    <property type="entry name" value="ATPase_AAA_CS"/>
</dbReference>
<evidence type="ECO:0000256" key="1">
    <source>
        <dbReference type="RuleBase" id="RU003651"/>
    </source>
</evidence>
<name>A0AAU6SLE3_UNCXX</name>
<evidence type="ECO:0000259" key="2">
    <source>
        <dbReference type="SMART" id="SM00382"/>
    </source>
</evidence>
<keyword evidence="1 3" id="KW-0067">ATP-binding</keyword>
<organism evidence="3">
    <name type="scientific">bacterium 19PA01SH03</name>
    <dbReference type="NCBI Taxonomy" id="2920705"/>
    <lineage>
        <taxon>Bacteria</taxon>
    </lineage>
</organism>
<comment type="similarity">
    <text evidence="1">Belongs to the AAA ATPase family.</text>
</comment>
<proteinExistence type="inferred from homology"/>
<feature type="domain" description="AAA+ ATPase" evidence="2">
    <location>
        <begin position="139"/>
        <end position="271"/>
    </location>
</feature>
<dbReference type="GO" id="GO:0016887">
    <property type="term" value="F:ATP hydrolysis activity"/>
    <property type="evidence" value="ECO:0007669"/>
    <property type="project" value="InterPro"/>
</dbReference>
<dbReference type="Gene3D" id="3.40.50.300">
    <property type="entry name" value="P-loop containing nucleotide triphosphate hydrolases"/>
    <property type="match status" value="1"/>
</dbReference>
<dbReference type="PANTHER" id="PTHR23077:SF198">
    <property type="entry name" value="ATP-DEPENDENT ZINC METALLOPROTEASE FTSH"/>
    <property type="match status" value="1"/>
</dbReference>
<dbReference type="PANTHER" id="PTHR23077">
    <property type="entry name" value="AAA-FAMILY ATPASE"/>
    <property type="match status" value="1"/>
</dbReference>
<dbReference type="InterPro" id="IPR003959">
    <property type="entry name" value="ATPase_AAA_core"/>
</dbReference>